<keyword evidence="3" id="KW-1185">Reference proteome</keyword>
<reference evidence="2 3" key="1">
    <citation type="submission" date="2019-07" db="EMBL/GenBank/DDBJ databases">
        <title>Whole genome shotgun sequence of Staphylococcus arlettae NBRC 109765.</title>
        <authorList>
            <person name="Hosoyama A."/>
            <person name="Uohara A."/>
            <person name="Ohji S."/>
            <person name="Ichikawa N."/>
        </authorList>
    </citation>
    <scope>NUCLEOTIDE SEQUENCE [LARGE SCALE GENOMIC DNA]</scope>
    <source>
        <strain evidence="2 3">NBRC 109765</strain>
    </source>
</reference>
<evidence type="ECO:0000313" key="2">
    <source>
        <dbReference type="EMBL" id="GEQ00304.1"/>
    </source>
</evidence>
<keyword evidence="1" id="KW-1133">Transmembrane helix</keyword>
<gene>
    <name evidence="2" type="ORF">SAR03_13410</name>
</gene>
<proteinExistence type="predicted"/>
<name>A0ABQ0XUA2_9STAP</name>
<feature type="transmembrane region" description="Helical" evidence="1">
    <location>
        <begin position="7"/>
        <end position="24"/>
    </location>
</feature>
<protein>
    <recommendedName>
        <fullName evidence="4">MFS transporter</fullName>
    </recommendedName>
</protein>
<accession>A0ABQ0XUA2</accession>
<comment type="caution">
    <text evidence="2">The sequence shown here is derived from an EMBL/GenBank/DDBJ whole genome shotgun (WGS) entry which is preliminary data.</text>
</comment>
<evidence type="ECO:0000313" key="3">
    <source>
        <dbReference type="Proteomes" id="UP000321598"/>
    </source>
</evidence>
<sequence length="60" mass="6465">MVSFLSSVNLGTTVGTFIAGLFIATLGSNYVILIGILACFINVAMIVVRNNMMKYNEQCS</sequence>
<dbReference type="Proteomes" id="UP000321598">
    <property type="component" value="Unassembled WGS sequence"/>
</dbReference>
<evidence type="ECO:0008006" key="4">
    <source>
        <dbReference type="Google" id="ProtNLM"/>
    </source>
</evidence>
<keyword evidence="1" id="KW-0472">Membrane</keyword>
<feature type="transmembrane region" description="Helical" evidence="1">
    <location>
        <begin position="30"/>
        <end position="48"/>
    </location>
</feature>
<evidence type="ECO:0000256" key="1">
    <source>
        <dbReference type="SAM" id="Phobius"/>
    </source>
</evidence>
<organism evidence="2 3">
    <name type="scientific">Staphylococcus arlettae</name>
    <dbReference type="NCBI Taxonomy" id="29378"/>
    <lineage>
        <taxon>Bacteria</taxon>
        <taxon>Bacillati</taxon>
        <taxon>Bacillota</taxon>
        <taxon>Bacilli</taxon>
        <taxon>Bacillales</taxon>
        <taxon>Staphylococcaceae</taxon>
        <taxon>Staphylococcus</taxon>
    </lineage>
</organism>
<dbReference type="RefSeq" id="WP_002509048.1">
    <property type="nucleotide sequence ID" value="NZ_AP019698.1"/>
</dbReference>
<keyword evidence="1" id="KW-0812">Transmembrane</keyword>
<dbReference type="GeneID" id="97286632"/>
<dbReference type="EMBL" id="BKAV01000010">
    <property type="protein sequence ID" value="GEQ00304.1"/>
    <property type="molecule type" value="Genomic_DNA"/>
</dbReference>